<organism evidence="3 4">
    <name type="scientific">Podospora aff. communis PSN243</name>
    <dbReference type="NCBI Taxonomy" id="3040156"/>
    <lineage>
        <taxon>Eukaryota</taxon>
        <taxon>Fungi</taxon>
        <taxon>Dikarya</taxon>
        <taxon>Ascomycota</taxon>
        <taxon>Pezizomycotina</taxon>
        <taxon>Sordariomycetes</taxon>
        <taxon>Sordariomycetidae</taxon>
        <taxon>Sordariales</taxon>
        <taxon>Podosporaceae</taxon>
        <taxon>Podospora</taxon>
    </lineage>
</organism>
<comment type="caution">
    <text evidence="3">The sequence shown here is derived from an EMBL/GenBank/DDBJ whole genome shotgun (WGS) entry which is preliminary data.</text>
</comment>
<dbReference type="AlphaFoldDB" id="A0AAV9G1W3"/>
<feature type="signal peptide" evidence="2">
    <location>
        <begin position="1"/>
        <end position="20"/>
    </location>
</feature>
<proteinExistence type="predicted"/>
<feature type="compositionally biased region" description="Acidic residues" evidence="1">
    <location>
        <begin position="64"/>
        <end position="79"/>
    </location>
</feature>
<evidence type="ECO:0000313" key="3">
    <source>
        <dbReference type="EMBL" id="KAK4442803.1"/>
    </source>
</evidence>
<accession>A0AAV9G1W3</accession>
<feature type="region of interest" description="Disordered" evidence="1">
    <location>
        <begin position="52"/>
        <end position="79"/>
    </location>
</feature>
<protein>
    <recommendedName>
        <fullName evidence="5">Secreted protein</fullName>
    </recommendedName>
</protein>
<sequence length="79" mass="8877">MSRYDTLLPMVILCLRLGFSFFHHPNQTHFHHSDKFSDLTRFAPCGKFLTAGLGTPRYPRGSSESDESSAEPDESSSAR</sequence>
<gene>
    <name evidence="3" type="ORF">QBC34DRAFT_418127</name>
</gene>
<keyword evidence="2" id="KW-0732">Signal</keyword>
<reference evidence="3" key="1">
    <citation type="journal article" date="2023" name="Mol. Phylogenet. Evol.">
        <title>Genome-scale phylogeny and comparative genomics of the fungal order Sordariales.</title>
        <authorList>
            <person name="Hensen N."/>
            <person name="Bonometti L."/>
            <person name="Westerberg I."/>
            <person name="Brannstrom I.O."/>
            <person name="Guillou S."/>
            <person name="Cros-Aarteil S."/>
            <person name="Calhoun S."/>
            <person name="Haridas S."/>
            <person name="Kuo A."/>
            <person name="Mondo S."/>
            <person name="Pangilinan J."/>
            <person name="Riley R."/>
            <person name="LaButti K."/>
            <person name="Andreopoulos B."/>
            <person name="Lipzen A."/>
            <person name="Chen C."/>
            <person name="Yan M."/>
            <person name="Daum C."/>
            <person name="Ng V."/>
            <person name="Clum A."/>
            <person name="Steindorff A."/>
            <person name="Ohm R.A."/>
            <person name="Martin F."/>
            <person name="Silar P."/>
            <person name="Natvig D.O."/>
            <person name="Lalanne C."/>
            <person name="Gautier V."/>
            <person name="Ament-Velasquez S.L."/>
            <person name="Kruys A."/>
            <person name="Hutchinson M.I."/>
            <person name="Powell A.J."/>
            <person name="Barry K."/>
            <person name="Miller A.N."/>
            <person name="Grigoriev I.V."/>
            <person name="Debuchy R."/>
            <person name="Gladieux P."/>
            <person name="Hiltunen Thoren M."/>
            <person name="Johannesson H."/>
        </authorList>
    </citation>
    <scope>NUCLEOTIDE SEQUENCE</scope>
    <source>
        <strain evidence="3">PSN243</strain>
    </source>
</reference>
<name>A0AAV9G1W3_9PEZI</name>
<evidence type="ECO:0000256" key="2">
    <source>
        <dbReference type="SAM" id="SignalP"/>
    </source>
</evidence>
<dbReference type="Proteomes" id="UP001321760">
    <property type="component" value="Unassembled WGS sequence"/>
</dbReference>
<keyword evidence="4" id="KW-1185">Reference proteome</keyword>
<reference evidence="3" key="2">
    <citation type="submission" date="2023-05" db="EMBL/GenBank/DDBJ databases">
        <authorList>
            <consortium name="Lawrence Berkeley National Laboratory"/>
            <person name="Steindorff A."/>
            <person name="Hensen N."/>
            <person name="Bonometti L."/>
            <person name="Westerberg I."/>
            <person name="Brannstrom I.O."/>
            <person name="Guillou S."/>
            <person name="Cros-Aarteil S."/>
            <person name="Calhoun S."/>
            <person name="Haridas S."/>
            <person name="Kuo A."/>
            <person name="Mondo S."/>
            <person name="Pangilinan J."/>
            <person name="Riley R."/>
            <person name="Labutti K."/>
            <person name="Andreopoulos B."/>
            <person name="Lipzen A."/>
            <person name="Chen C."/>
            <person name="Yanf M."/>
            <person name="Daum C."/>
            <person name="Ng V."/>
            <person name="Clum A."/>
            <person name="Ohm R."/>
            <person name="Martin F."/>
            <person name="Silar P."/>
            <person name="Natvig D."/>
            <person name="Lalanne C."/>
            <person name="Gautier V."/>
            <person name="Ament-Velasquez S.L."/>
            <person name="Kruys A."/>
            <person name="Hutchinson M.I."/>
            <person name="Powell A.J."/>
            <person name="Barry K."/>
            <person name="Miller A.N."/>
            <person name="Grigoriev I.V."/>
            <person name="Debuchy R."/>
            <person name="Gladieux P."/>
            <person name="Thoren M.H."/>
            <person name="Johannesson H."/>
        </authorList>
    </citation>
    <scope>NUCLEOTIDE SEQUENCE</scope>
    <source>
        <strain evidence="3">PSN243</strain>
    </source>
</reference>
<evidence type="ECO:0000256" key="1">
    <source>
        <dbReference type="SAM" id="MobiDB-lite"/>
    </source>
</evidence>
<dbReference type="EMBL" id="MU866006">
    <property type="protein sequence ID" value="KAK4442803.1"/>
    <property type="molecule type" value="Genomic_DNA"/>
</dbReference>
<evidence type="ECO:0008006" key="5">
    <source>
        <dbReference type="Google" id="ProtNLM"/>
    </source>
</evidence>
<feature type="chain" id="PRO_5043866293" description="Secreted protein" evidence="2">
    <location>
        <begin position="21"/>
        <end position="79"/>
    </location>
</feature>
<evidence type="ECO:0000313" key="4">
    <source>
        <dbReference type="Proteomes" id="UP001321760"/>
    </source>
</evidence>